<dbReference type="Gene3D" id="4.10.1240.10">
    <property type="entry name" value="GPCR, family 2, extracellular hormone receptor domain"/>
    <property type="match status" value="1"/>
</dbReference>
<protein>
    <recommendedName>
        <fullName evidence="1">G-protein coupled receptors family 2 profile 1 domain-containing protein</fullName>
    </recommendedName>
</protein>
<dbReference type="Proteomes" id="UP000472263">
    <property type="component" value="Chromosome 11"/>
</dbReference>
<name>A0A667YK21_9TELE</name>
<dbReference type="AlphaFoldDB" id="A0A667YK21"/>
<reference evidence="2" key="3">
    <citation type="submission" date="2025-09" db="UniProtKB">
        <authorList>
            <consortium name="Ensembl"/>
        </authorList>
    </citation>
    <scope>IDENTIFICATION</scope>
</reference>
<dbReference type="GO" id="GO:0016020">
    <property type="term" value="C:membrane"/>
    <property type="evidence" value="ECO:0007669"/>
    <property type="project" value="InterPro"/>
</dbReference>
<dbReference type="GeneTree" id="ENSGT00940000177895"/>
<dbReference type="SUPFAM" id="SSF111418">
    <property type="entry name" value="Hormone receptor domain"/>
    <property type="match status" value="1"/>
</dbReference>
<dbReference type="GO" id="GO:0004930">
    <property type="term" value="F:G protein-coupled receptor activity"/>
    <property type="evidence" value="ECO:0007669"/>
    <property type="project" value="InterPro"/>
</dbReference>
<keyword evidence="3" id="KW-1185">Reference proteome</keyword>
<dbReference type="Ensembl" id="ENSMMDT00005028932.1">
    <property type="protein sequence ID" value="ENSMMDP00005028257.1"/>
    <property type="gene ID" value="ENSMMDG00005013534.1"/>
</dbReference>
<accession>A0A667YK21</accession>
<dbReference type="InterPro" id="IPR036445">
    <property type="entry name" value="GPCR_2_extracell_dom_sf"/>
</dbReference>
<dbReference type="PROSITE" id="PS50227">
    <property type="entry name" value="G_PROTEIN_RECEP_F2_3"/>
    <property type="match status" value="1"/>
</dbReference>
<dbReference type="InParanoid" id="A0A667YK21"/>
<dbReference type="InterPro" id="IPR017983">
    <property type="entry name" value="GPCR_2_secretin-like_CS"/>
</dbReference>
<evidence type="ECO:0000313" key="2">
    <source>
        <dbReference type="Ensembl" id="ENSMMDP00005028257.1"/>
    </source>
</evidence>
<evidence type="ECO:0000313" key="3">
    <source>
        <dbReference type="Proteomes" id="UP000472263"/>
    </source>
</evidence>
<reference evidence="2" key="2">
    <citation type="submission" date="2025-08" db="UniProtKB">
        <authorList>
            <consortium name="Ensembl"/>
        </authorList>
    </citation>
    <scope>IDENTIFICATION</scope>
</reference>
<evidence type="ECO:0000259" key="1">
    <source>
        <dbReference type="PROSITE" id="PS50227"/>
    </source>
</evidence>
<dbReference type="SMART" id="SM00008">
    <property type="entry name" value="HormR"/>
    <property type="match status" value="1"/>
</dbReference>
<dbReference type="Pfam" id="PF02793">
    <property type="entry name" value="HRM"/>
    <property type="match status" value="1"/>
</dbReference>
<organism evidence="2 3">
    <name type="scientific">Myripristis murdjan</name>
    <name type="common">pinecone soldierfish</name>
    <dbReference type="NCBI Taxonomy" id="586833"/>
    <lineage>
        <taxon>Eukaryota</taxon>
        <taxon>Metazoa</taxon>
        <taxon>Chordata</taxon>
        <taxon>Craniata</taxon>
        <taxon>Vertebrata</taxon>
        <taxon>Euteleostomi</taxon>
        <taxon>Actinopterygii</taxon>
        <taxon>Neopterygii</taxon>
        <taxon>Teleostei</taxon>
        <taxon>Neoteleostei</taxon>
        <taxon>Acanthomorphata</taxon>
        <taxon>Holocentriformes</taxon>
        <taxon>Holocentridae</taxon>
        <taxon>Myripristis</taxon>
    </lineage>
</organism>
<reference evidence="2" key="1">
    <citation type="submission" date="2019-06" db="EMBL/GenBank/DDBJ databases">
        <authorList>
            <consortium name="Wellcome Sanger Institute Data Sharing"/>
        </authorList>
    </citation>
    <scope>NUCLEOTIDE SEQUENCE [LARGE SCALE GENOMIC DNA]</scope>
</reference>
<dbReference type="PROSITE" id="PS00649">
    <property type="entry name" value="G_PROTEIN_RECEP_F2_1"/>
    <property type="match status" value="1"/>
</dbReference>
<proteinExistence type="predicted"/>
<dbReference type="InterPro" id="IPR001879">
    <property type="entry name" value="GPCR_2_extracellular_dom"/>
</dbReference>
<sequence>MPVWVYHFSCFCGLVGATGLFCSRNWDGWLCWDDTPAGTYTSQNCPNYFVDFDSTGERRDSRAAALRVRWCLNLS</sequence>
<feature type="domain" description="G-protein coupled receptors family 2 profile 1" evidence="1">
    <location>
        <begin position="9"/>
        <end position="75"/>
    </location>
</feature>